<dbReference type="EMBL" id="KZ998699">
    <property type="protein sequence ID" value="RKO85838.1"/>
    <property type="molecule type" value="Genomic_DNA"/>
</dbReference>
<keyword evidence="2" id="KW-1185">Reference proteome</keyword>
<evidence type="ECO:0000313" key="2">
    <source>
        <dbReference type="Proteomes" id="UP000269721"/>
    </source>
</evidence>
<proteinExistence type="predicted"/>
<reference evidence="2" key="1">
    <citation type="journal article" date="2018" name="Nat. Microbiol.">
        <title>Leveraging single-cell genomics to expand the fungal tree of life.</title>
        <authorList>
            <person name="Ahrendt S.R."/>
            <person name="Quandt C.A."/>
            <person name="Ciobanu D."/>
            <person name="Clum A."/>
            <person name="Salamov A."/>
            <person name="Andreopoulos B."/>
            <person name="Cheng J.F."/>
            <person name="Woyke T."/>
            <person name="Pelin A."/>
            <person name="Henrissat B."/>
            <person name="Reynolds N.K."/>
            <person name="Benny G.L."/>
            <person name="Smith M.E."/>
            <person name="James T.Y."/>
            <person name="Grigoriev I.V."/>
        </authorList>
    </citation>
    <scope>NUCLEOTIDE SEQUENCE [LARGE SCALE GENOMIC DNA]</scope>
</reference>
<dbReference type="Proteomes" id="UP000269721">
    <property type="component" value="Unassembled WGS sequence"/>
</dbReference>
<protein>
    <submittedName>
        <fullName evidence="1">Uncharacterized protein</fullName>
    </submittedName>
</protein>
<dbReference type="PANTHER" id="PTHR33099">
    <property type="entry name" value="FE2OG DIOXYGENASE DOMAIN-CONTAINING PROTEIN"/>
    <property type="match status" value="1"/>
</dbReference>
<dbReference type="OrthoDB" id="2116331at2759"/>
<name>A0A4P9W4P3_9FUNG</name>
<dbReference type="PANTHER" id="PTHR33099:SF7">
    <property type="entry name" value="MYND-TYPE DOMAIN-CONTAINING PROTEIN"/>
    <property type="match status" value="1"/>
</dbReference>
<dbReference type="AlphaFoldDB" id="A0A4P9W4P3"/>
<gene>
    <name evidence="1" type="ORF">BDK51DRAFT_34949</name>
</gene>
<evidence type="ECO:0000313" key="1">
    <source>
        <dbReference type="EMBL" id="RKO85838.1"/>
    </source>
</evidence>
<sequence>MSFKYGDHPCESLLTEIRSIVEDVVTDRTFAVGGPLPPSFPPAKIVVKDVGRNGMPVSREQAAVLASVASASPHGHQSQTVVDPELKCVDLDASLVRTMPQWDAAILNLARDASKRMDLSTAAAATVQPRLDKLTLYDVGGAFVECLGIENKAGIFGTLVVQLPPEYMGGALTMRYHEQEKRFWFDGPDSADGLYHPAFFAEVFPAMSPIESGMRICLVYHLVRPTQGPPLSIASDDELVA</sequence>
<organism evidence="1 2">
    <name type="scientific">Blyttiomyces helicus</name>
    <dbReference type="NCBI Taxonomy" id="388810"/>
    <lineage>
        <taxon>Eukaryota</taxon>
        <taxon>Fungi</taxon>
        <taxon>Fungi incertae sedis</taxon>
        <taxon>Chytridiomycota</taxon>
        <taxon>Chytridiomycota incertae sedis</taxon>
        <taxon>Chytridiomycetes</taxon>
        <taxon>Chytridiomycetes incertae sedis</taxon>
        <taxon>Blyttiomyces</taxon>
    </lineage>
</organism>
<accession>A0A4P9W4P3</accession>